<dbReference type="EMBL" id="LNYN01000042">
    <property type="protein sequence ID" value="KTD31016.1"/>
    <property type="molecule type" value="Genomic_DNA"/>
</dbReference>
<dbReference type="Pfam" id="PF12536">
    <property type="entry name" value="DUF3734"/>
    <property type="match status" value="1"/>
</dbReference>
<feature type="active site" description="Nucleophile" evidence="4">
    <location>
        <position position="51"/>
    </location>
</feature>
<dbReference type="AlphaFoldDB" id="A0A378JYG5"/>
<dbReference type="PROSITE" id="PS51635">
    <property type="entry name" value="PNPLA"/>
    <property type="match status" value="1"/>
</dbReference>
<evidence type="ECO:0000256" key="4">
    <source>
        <dbReference type="PROSITE-ProRule" id="PRU01161"/>
    </source>
</evidence>
<dbReference type="GO" id="GO:0016787">
    <property type="term" value="F:hydrolase activity"/>
    <property type="evidence" value="ECO:0007669"/>
    <property type="project" value="UniProtKB-UniRule"/>
</dbReference>
<sequence length="387" mass="43786">MVQTKGNKFKTLFKNIACTFQGGGALGAYQAGVLRALDEEGYFPDWYIGTSIGAINAAIAAGNPEHIRIEKLYQFWESIATPTNINDTLLPNDPDSRKIHHLLAAHSAFLLGQPGFFTPRFPPPNWGWHKNPDKISYYDTSPLRSTLERFIDFDRINNKKVTRLCVGAVEISSGTMIYFDSLNQKIGPEHIIASGALPPGFPAVEIEGKFYWDGGISNNTPISYFLSSEQRKNVLCFMVHLFDSFGLNPTTLDEVLKRKKDIEYSSRFTKTVQLYKQIHTLKNTIHMLSHFVPKEKKSDPKIKLCVSRGHQSTISLVRFLYRHDETELSTKDTEFSSKSVHERLANGYHDGTKAIQKSPWLKPVPATEGIALYDMSDLRTLEEKHDE</sequence>
<evidence type="ECO:0000256" key="3">
    <source>
        <dbReference type="ARBA" id="ARBA00023098"/>
    </source>
</evidence>
<dbReference type="Proteomes" id="UP000254040">
    <property type="component" value="Unassembled WGS sequence"/>
</dbReference>
<evidence type="ECO:0000313" key="7">
    <source>
        <dbReference type="EMBL" id="STX63594.1"/>
    </source>
</evidence>
<dbReference type="InterPro" id="IPR050301">
    <property type="entry name" value="NTE"/>
</dbReference>
<dbReference type="GO" id="GO:0016042">
    <property type="term" value="P:lipid catabolic process"/>
    <property type="evidence" value="ECO:0007669"/>
    <property type="project" value="UniProtKB-UniRule"/>
</dbReference>
<evidence type="ECO:0000313" key="8">
    <source>
        <dbReference type="Proteomes" id="UP000054985"/>
    </source>
</evidence>
<dbReference type="Pfam" id="PF01734">
    <property type="entry name" value="Patatin"/>
    <property type="match status" value="1"/>
</dbReference>
<reference evidence="6 8" key="1">
    <citation type="submission" date="2015-11" db="EMBL/GenBank/DDBJ databases">
        <title>Genomic analysis of 38 Legionella species identifies large and diverse effector repertoires.</title>
        <authorList>
            <person name="Burstein D."/>
            <person name="Amaro F."/>
            <person name="Zusman T."/>
            <person name="Lifshitz Z."/>
            <person name="Cohen O."/>
            <person name="Gilbert J.A."/>
            <person name="Pupko T."/>
            <person name="Shuman H.A."/>
            <person name="Segal G."/>
        </authorList>
    </citation>
    <scope>NUCLEOTIDE SEQUENCE [LARGE SCALE GENOMIC DNA]</scope>
    <source>
        <strain evidence="6 8">ATCC 43877</strain>
    </source>
</reference>
<feature type="domain" description="PNPLA" evidence="5">
    <location>
        <begin position="18"/>
        <end position="226"/>
    </location>
</feature>
<dbReference type="SUPFAM" id="SSF52151">
    <property type="entry name" value="FabD/lysophospholipase-like"/>
    <property type="match status" value="1"/>
</dbReference>
<gene>
    <name evidence="6" type="ORF">Lmor_3123</name>
    <name evidence="7" type="ORF">NCTC12239_02542</name>
</gene>
<dbReference type="InterPro" id="IPR021095">
    <property type="entry name" value="DUF3734"/>
</dbReference>
<dbReference type="PANTHER" id="PTHR14226">
    <property type="entry name" value="NEUROPATHY TARGET ESTERASE/SWISS CHEESE D.MELANOGASTER"/>
    <property type="match status" value="1"/>
</dbReference>
<dbReference type="PANTHER" id="PTHR14226:SF57">
    <property type="entry name" value="BLR7027 PROTEIN"/>
    <property type="match status" value="1"/>
</dbReference>
<evidence type="ECO:0000256" key="2">
    <source>
        <dbReference type="ARBA" id="ARBA00022963"/>
    </source>
</evidence>
<proteinExistence type="predicted"/>
<feature type="short sequence motif" description="GXSXG" evidence="4">
    <location>
        <begin position="49"/>
        <end position="53"/>
    </location>
</feature>
<keyword evidence="8" id="KW-1185">Reference proteome</keyword>
<dbReference type="RefSeq" id="WP_028384841.1">
    <property type="nucleotide sequence ID" value="NZ_CAAAJG010000020.1"/>
</dbReference>
<feature type="short sequence motif" description="GXGXXG" evidence="4">
    <location>
        <begin position="22"/>
        <end position="27"/>
    </location>
</feature>
<evidence type="ECO:0000256" key="1">
    <source>
        <dbReference type="ARBA" id="ARBA00022801"/>
    </source>
</evidence>
<dbReference type="InterPro" id="IPR002641">
    <property type="entry name" value="PNPLA_dom"/>
</dbReference>
<evidence type="ECO:0000259" key="5">
    <source>
        <dbReference type="PROSITE" id="PS51635"/>
    </source>
</evidence>
<evidence type="ECO:0000313" key="6">
    <source>
        <dbReference type="EMBL" id="KTD31016.1"/>
    </source>
</evidence>
<keyword evidence="7" id="KW-0472">Membrane</keyword>
<keyword evidence="7" id="KW-0812">Transmembrane</keyword>
<dbReference type="STRING" id="39962.Lmor_3123"/>
<keyword evidence="2 4" id="KW-0442">Lipid degradation</keyword>
<feature type="active site" description="Proton acceptor" evidence="4">
    <location>
        <position position="213"/>
    </location>
</feature>
<dbReference type="InterPro" id="IPR016035">
    <property type="entry name" value="Acyl_Trfase/lysoPLipase"/>
</dbReference>
<keyword evidence="3 4" id="KW-0443">Lipid metabolism</keyword>
<keyword evidence="1 4" id="KW-0378">Hydrolase</keyword>
<dbReference type="EMBL" id="UGOG01000001">
    <property type="protein sequence ID" value="STX63594.1"/>
    <property type="molecule type" value="Genomic_DNA"/>
</dbReference>
<protein>
    <submittedName>
        <fullName evidence="6">Alpha-beta hydrolase family transporter esterase</fullName>
    </submittedName>
    <submittedName>
        <fullName evidence="7">Transmembrane protein</fullName>
    </submittedName>
</protein>
<dbReference type="Proteomes" id="UP000054985">
    <property type="component" value="Unassembled WGS sequence"/>
</dbReference>
<accession>A0A378JYG5</accession>
<feature type="short sequence motif" description="DGA/G" evidence="4">
    <location>
        <begin position="213"/>
        <end position="215"/>
    </location>
</feature>
<organism evidence="7 9">
    <name type="scientific">Legionella moravica</name>
    <dbReference type="NCBI Taxonomy" id="39962"/>
    <lineage>
        <taxon>Bacteria</taxon>
        <taxon>Pseudomonadati</taxon>
        <taxon>Pseudomonadota</taxon>
        <taxon>Gammaproteobacteria</taxon>
        <taxon>Legionellales</taxon>
        <taxon>Legionellaceae</taxon>
        <taxon>Legionella</taxon>
    </lineage>
</organism>
<dbReference type="Gene3D" id="3.40.1090.10">
    <property type="entry name" value="Cytosolic phospholipase A2 catalytic domain"/>
    <property type="match status" value="2"/>
</dbReference>
<reference evidence="7 9" key="2">
    <citation type="submission" date="2018-06" db="EMBL/GenBank/DDBJ databases">
        <authorList>
            <consortium name="Pathogen Informatics"/>
            <person name="Doyle S."/>
        </authorList>
    </citation>
    <scope>NUCLEOTIDE SEQUENCE [LARGE SCALE GENOMIC DNA]</scope>
    <source>
        <strain evidence="7 9">NCTC12239</strain>
    </source>
</reference>
<name>A0A378JYG5_9GAMM</name>
<dbReference type="OrthoDB" id="9807112at2"/>
<evidence type="ECO:0000313" key="9">
    <source>
        <dbReference type="Proteomes" id="UP000254040"/>
    </source>
</evidence>